<dbReference type="STRING" id="5786.F0ZXE9"/>
<protein>
    <submittedName>
        <fullName evidence="2">Uncharacterized protein</fullName>
    </submittedName>
</protein>
<accession>F0ZXE9</accession>
<feature type="transmembrane region" description="Helical" evidence="1">
    <location>
        <begin position="34"/>
        <end position="54"/>
    </location>
</feature>
<evidence type="ECO:0000313" key="3">
    <source>
        <dbReference type="Proteomes" id="UP000001064"/>
    </source>
</evidence>
<dbReference type="FunCoup" id="F0ZXE9">
    <property type="interactions" value="743"/>
</dbReference>
<evidence type="ECO:0000313" key="2">
    <source>
        <dbReference type="EMBL" id="EGC31371.1"/>
    </source>
</evidence>
<proteinExistence type="predicted"/>
<name>F0ZXE9_DICPU</name>
<dbReference type="EMBL" id="GL871258">
    <property type="protein sequence ID" value="EGC31371.1"/>
    <property type="molecule type" value="Genomic_DNA"/>
</dbReference>
<dbReference type="OMA" id="RYPKGFK"/>
<dbReference type="AlphaFoldDB" id="F0ZXE9"/>
<sequence>MSTGNENYNLRYPKGFKAYPHNQYKLEGYGTPRGYVTLAGVALTLTVSALYFSYAQTQRREYPTHTPEWKAATAAYGKSINQDPIHK</sequence>
<dbReference type="VEuPathDB" id="AmoebaDB:DICPUDRAFT_156777"/>
<dbReference type="Proteomes" id="UP000001064">
    <property type="component" value="Unassembled WGS sequence"/>
</dbReference>
<dbReference type="GeneID" id="10505849"/>
<dbReference type="RefSeq" id="XP_003292092.1">
    <property type="nucleotide sequence ID" value="XM_003292044.1"/>
</dbReference>
<keyword evidence="3" id="KW-1185">Reference proteome</keyword>
<dbReference type="InParanoid" id="F0ZXE9"/>
<reference evidence="3" key="1">
    <citation type="journal article" date="2011" name="Genome Biol.">
        <title>Comparative genomics of the social amoebae Dictyostelium discoideum and Dictyostelium purpureum.</title>
        <authorList>
            <consortium name="US DOE Joint Genome Institute (JGI-PGF)"/>
            <person name="Sucgang R."/>
            <person name="Kuo A."/>
            <person name="Tian X."/>
            <person name="Salerno W."/>
            <person name="Parikh A."/>
            <person name="Feasley C.L."/>
            <person name="Dalin E."/>
            <person name="Tu H."/>
            <person name="Huang E."/>
            <person name="Barry K."/>
            <person name="Lindquist E."/>
            <person name="Shapiro H."/>
            <person name="Bruce D."/>
            <person name="Schmutz J."/>
            <person name="Salamov A."/>
            <person name="Fey P."/>
            <person name="Gaudet P."/>
            <person name="Anjard C."/>
            <person name="Babu M.M."/>
            <person name="Basu S."/>
            <person name="Bushmanova Y."/>
            <person name="van der Wel H."/>
            <person name="Katoh-Kurasawa M."/>
            <person name="Dinh C."/>
            <person name="Coutinho P.M."/>
            <person name="Saito T."/>
            <person name="Elias M."/>
            <person name="Schaap P."/>
            <person name="Kay R.R."/>
            <person name="Henrissat B."/>
            <person name="Eichinger L."/>
            <person name="Rivero F."/>
            <person name="Putnam N.H."/>
            <person name="West C.M."/>
            <person name="Loomis W.F."/>
            <person name="Chisholm R.L."/>
            <person name="Shaulsky G."/>
            <person name="Strassmann J.E."/>
            <person name="Queller D.C."/>
            <person name="Kuspa A."/>
            <person name="Grigoriev I.V."/>
        </authorList>
    </citation>
    <scope>NUCLEOTIDE SEQUENCE [LARGE SCALE GENOMIC DNA]</scope>
    <source>
        <strain evidence="3">QSDP1</strain>
    </source>
</reference>
<dbReference type="OrthoDB" id="15032at2759"/>
<organism evidence="2 3">
    <name type="scientific">Dictyostelium purpureum</name>
    <name type="common">Slime mold</name>
    <dbReference type="NCBI Taxonomy" id="5786"/>
    <lineage>
        <taxon>Eukaryota</taxon>
        <taxon>Amoebozoa</taxon>
        <taxon>Evosea</taxon>
        <taxon>Eumycetozoa</taxon>
        <taxon>Dictyostelia</taxon>
        <taxon>Dictyosteliales</taxon>
        <taxon>Dictyosteliaceae</taxon>
        <taxon>Dictyostelium</taxon>
    </lineage>
</organism>
<evidence type="ECO:0000256" key="1">
    <source>
        <dbReference type="SAM" id="Phobius"/>
    </source>
</evidence>
<dbReference type="KEGG" id="dpp:DICPUDRAFT_156777"/>
<keyword evidence="1" id="KW-1133">Transmembrane helix</keyword>
<keyword evidence="1" id="KW-0812">Transmembrane</keyword>
<dbReference type="eggNOG" id="ENOG502RIDF">
    <property type="taxonomic scope" value="Eukaryota"/>
</dbReference>
<gene>
    <name evidence="2" type="ORF">DICPUDRAFT_156777</name>
</gene>
<keyword evidence="1" id="KW-0472">Membrane</keyword>